<sequence>MGKFRTNVGIALLSLAGAIGLLELSGFTDELGVSTFDALASVPLEIAAPILIVITVLAIWDPDVA</sequence>
<evidence type="ECO:0000313" key="3">
    <source>
        <dbReference type="Proteomes" id="UP000185687"/>
    </source>
</evidence>
<dbReference type="RefSeq" id="WP_139327080.1">
    <property type="nucleotide sequence ID" value="NZ_CP019330.1"/>
</dbReference>
<evidence type="ECO:0000313" key="2">
    <source>
        <dbReference type="EMBL" id="SIS07907.1"/>
    </source>
</evidence>
<dbReference type="AlphaFoldDB" id="A0A1N7G5L7"/>
<keyword evidence="3" id="KW-1185">Reference proteome</keyword>
<accession>A0A1N7G5L7</accession>
<keyword evidence="1" id="KW-0812">Transmembrane</keyword>
<dbReference type="Proteomes" id="UP000185687">
    <property type="component" value="Unassembled WGS sequence"/>
</dbReference>
<reference evidence="2 3" key="1">
    <citation type="submission" date="2017-01" db="EMBL/GenBank/DDBJ databases">
        <authorList>
            <person name="Mah S.A."/>
            <person name="Swanson W.J."/>
            <person name="Moy G.W."/>
            <person name="Vacquier V.D."/>
        </authorList>
    </citation>
    <scope>NUCLEOTIDE SEQUENCE [LARGE SCALE GENOMIC DNA]</scope>
    <source>
        <strain evidence="2 3">CGMCC 1.8909</strain>
    </source>
</reference>
<protein>
    <submittedName>
        <fullName evidence="2">Uncharacterized protein</fullName>
    </submittedName>
</protein>
<dbReference type="GeneID" id="43330906"/>
<keyword evidence="1" id="KW-1133">Transmembrane helix</keyword>
<gene>
    <name evidence="2" type="ORF">SAMN05421809_3750</name>
</gene>
<dbReference type="EMBL" id="FTNP01000009">
    <property type="protein sequence ID" value="SIS07907.1"/>
    <property type="molecule type" value="Genomic_DNA"/>
</dbReference>
<organism evidence="2 3">
    <name type="scientific">Natronorubrum daqingense</name>
    <dbReference type="NCBI Taxonomy" id="588898"/>
    <lineage>
        <taxon>Archaea</taxon>
        <taxon>Methanobacteriati</taxon>
        <taxon>Methanobacteriota</taxon>
        <taxon>Stenosarchaea group</taxon>
        <taxon>Halobacteria</taxon>
        <taxon>Halobacteriales</taxon>
        <taxon>Natrialbaceae</taxon>
        <taxon>Natronorubrum</taxon>
    </lineage>
</organism>
<feature type="transmembrane region" description="Helical" evidence="1">
    <location>
        <begin position="40"/>
        <end position="60"/>
    </location>
</feature>
<proteinExistence type="predicted"/>
<keyword evidence="1" id="KW-0472">Membrane</keyword>
<name>A0A1N7G5L7_9EURY</name>
<evidence type="ECO:0000256" key="1">
    <source>
        <dbReference type="SAM" id="Phobius"/>
    </source>
</evidence>